<keyword evidence="3" id="KW-1185">Reference proteome</keyword>
<dbReference type="Proteomes" id="UP000471633">
    <property type="component" value="Unassembled WGS sequence"/>
</dbReference>
<name>A0A922S5M8_SCHHA</name>
<proteinExistence type="predicted"/>
<gene>
    <name evidence="2" type="ORF">MS3_00006593</name>
</gene>
<dbReference type="CTD" id="24596953"/>
<dbReference type="PROSITE" id="PS50225">
    <property type="entry name" value="SOCS"/>
    <property type="match status" value="1"/>
</dbReference>
<reference evidence="2" key="4">
    <citation type="journal article" date="2022" name="PLoS Pathog.">
        <title>Chromosome-level genome of Schistosoma haematobium underpins genome-wide explorations of molecular variation.</title>
        <authorList>
            <person name="Stroehlein A.J."/>
            <person name="Korhonen P.K."/>
            <person name="Lee V.V."/>
            <person name="Ralph S.A."/>
            <person name="Mentink-Kane M."/>
            <person name="You H."/>
            <person name="McManus D.P."/>
            <person name="Tchuente L.T."/>
            <person name="Stothard J.R."/>
            <person name="Kaur P."/>
            <person name="Dudchenko O."/>
            <person name="Aiden E.L."/>
            <person name="Yang B."/>
            <person name="Yang H."/>
            <person name="Emery A.M."/>
            <person name="Webster B.L."/>
            <person name="Brindley P.J."/>
            <person name="Rollinson D."/>
            <person name="Chang B.C.H."/>
            <person name="Gasser R.B."/>
            <person name="Young N.D."/>
        </authorList>
    </citation>
    <scope>NUCLEOTIDE SEQUENCE</scope>
</reference>
<sequence length="270" mass="31003">MAELLERFSNSLSRAEQAVKNDCPDKLRDVLKNERTAFTSDLVTEKSLVNHQIRENLLHNYDSQNSDLAWLFGSCMYGENIRCTAGNIILLFELLLSGPVCPLNTALWLALGRVSLVNSHNVSCTSYPNCLFNNDINIWNTSWHDLFIAWASHRSLTGSQSNECDQQHVLSFGPLSLMDFCRVTIRRHVLAVIDVHRQAYKKSNSVKYYNYASLIKKLPIPAKLRAFLSYCDLWPDLDRSQVKVVKGNQFHRNQITDTMINNIFYENIEL</sequence>
<protein>
    <recommendedName>
        <fullName evidence="1">SOCS box domain-containing protein</fullName>
    </recommendedName>
</protein>
<evidence type="ECO:0000313" key="2">
    <source>
        <dbReference type="EMBL" id="KAH9594513.1"/>
    </source>
</evidence>
<accession>A0A922S5M8</accession>
<dbReference type="GeneID" id="24596953"/>
<evidence type="ECO:0000259" key="1">
    <source>
        <dbReference type="PROSITE" id="PS50225"/>
    </source>
</evidence>
<dbReference type="EMBL" id="AMPZ03000001">
    <property type="protein sequence ID" value="KAH9594513.1"/>
    <property type="molecule type" value="Genomic_DNA"/>
</dbReference>
<reference evidence="2" key="2">
    <citation type="journal article" date="2019" name="Gigascience">
        <title>High-quality Schistosoma haematobium genome achieved by single-molecule and long-range sequencing.</title>
        <authorList>
            <person name="Stroehlein A.J."/>
            <person name="Korhonen P.K."/>
            <person name="Chong T.M."/>
            <person name="Lim Y.L."/>
            <person name="Chan K.G."/>
            <person name="Webster B."/>
            <person name="Rollinson D."/>
            <person name="Brindley P.J."/>
            <person name="Gasser R.B."/>
            <person name="Young N.D."/>
        </authorList>
    </citation>
    <scope>NUCLEOTIDE SEQUENCE</scope>
</reference>
<organism evidence="2 3">
    <name type="scientific">Schistosoma haematobium</name>
    <name type="common">Blood fluke</name>
    <dbReference type="NCBI Taxonomy" id="6185"/>
    <lineage>
        <taxon>Eukaryota</taxon>
        <taxon>Metazoa</taxon>
        <taxon>Spiralia</taxon>
        <taxon>Lophotrochozoa</taxon>
        <taxon>Platyhelminthes</taxon>
        <taxon>Trematoda</taxon>
        <taxon>Digenea</taxon>
        <taxon>Strigeidida</taxon>
        <taxon>Schistosomatoidea</taxon>
        <taxon>Schistosomatidae</taxon>
        <taxon>Schistosoma</taxon>
    </lineage>
</organism>
<dbReference type="AlphaFoldDB" id="A0A922S5M8"/>
<dbReference type="InterPro" id="IPR001496">
    <property type="entry name" value="SOCS_box"/>
</dbReference>
<feature type="domain" description="SOCS box" evidence="1">
    <location>
        <begin position="174"/>
        <end position="234"/>
    </location>
</feature>
<dbReference type="RefSeq" id="XP_051073605.1">
    <property type="nucleotide sequence ID" value="XM_051214753.1"/>
</dbReference>
<comment type="caution">
    <text evidence="2">The sequence shown here is derived from an EMBL/GenBank/DDBJ whole genome shotgun (WGS) entry which is preliminary data.</text>
</comment>
<reference evidence="2" key="3">
    <citation type="submission" date="2021-06" db="EMBL/GenBank/DDBJ databases">
        <title>Chromosome-level genome assembly for S. haematobium.</title>
        <authorList>
            <person name="Stroehlein A.J."/>
        </authorList>
    </citation>
    <scope>NUCLEOTIDE SEQUENCE</scope>
</reference>
<evidence type="ECO:0000313" key="3">
    <source>
        <dbReference type="Proteomes" id="UP000471633"/>
    </source>
</evidence>
<reference evidence="2" key="1">
    <citation type="journal article" date="2012" name="Nat. Genet.">
        <title>Whole-genome sequence of Schistosoma haematobium.</title>
        <authorList>
            <person name="Young N.D."/>
            <person name="Jex A.R."/>
            <person name="Li B."/>
            <person name="Liu S."/>
            <person name="Yang L."/>
            <person name="Xiong Z."/>
            <person name="Li Y."/>
            <person name="Cantacessi C."/>
            <person name="Hall R.S."/>
            <person name="Xu X."/>
            <person name="Chen F."/>
            <person name="Wu X."/>
            <person name="Zerlotini A."/>
            <person name="Oliveira G."/>
            <person name="Hofmann A."/>
            <person name="Zhang G."/>
            <person name="Fang X."/>
            <person name="Kang Y."/>
            <person name="Campbell B.E."/>
            <person name="Loukas A."/>
            <person name="Ranganathan S."/>
            <person name="Rollinson D."/>
            <person name="Rinaldi G."/>
            <person name="Brindley P.J."/>
            <person name="Yang H."/>
            <person name="Wang J."/>
            <person name="Wang J."/>
            <person name="Gasser R.B."/>
        </authorList>
    </citation>
    <scope>NUCLEOTIDE SEQUENCE</scope>
</reference>